<keyword evidence="5" id="KW-1185">Reference proteome</keyword>
<organism evidence="4 5">
    <name type="scientific">Paracidovorax cattleyae</name>
    <dbReference type="NCBI Taxonomy" id="80868"/>
    <lineage>
        <taxon>Bacteria</taxon>
        <taxon>Pseudomonadati</taxon>
        <taxon>Pseudomonadota</taxon>
        <taxon>Betaproteobacteria</taxon>
        <taxon>Burkholderiales</taxon>
        <taxon>Comamonadaceae</taxon>
        <taxon>Paracidovorax</taxon>
    </lineage>
</organism>
<evidence type="ECO:0000256" key="3">
    <source>
        <dbReference type="RuleBase" id="RU000363"/>
    </source>
</evidence>
<dbReference type="InterPro" id="IPR002347">
    <property type="entry name" value="SDR_fam"/>
</dbReference>
<evidence type="ECO:0000256" key="2">
    <source>
        <dbReference type="ARBA" id="ARBA00023002"/>
    </source>
</evidence>
<gene>
    <name evidence="4" type="ORF">SAMN04489708_12456</name>
</gene>
<dbReference type="PROSITE" id="PS00061">
    <property type="entry name" value="ADH_SHORT"/>
    <property type="match status" value="1"/>
</dbReference>
<dbReference type="Gene3D" id="3.40.50.720">
    <property type="entry name" value="NAD(P)-binding Rossmann-like Domain"/>
    <property type="match status" value="1"/>
</dbReference>
<dbReference type="CDD" id="cd05233">
    <property type="entry name" value="SDR_c"/>
    <property type="match status" value="1"/>
</dbReference>
<dbReference type="RefSeq" id="WP_092837051.1">
    <property type="nucleotide sequence ID" value="NZ_CP028290.1"/>
</dbReference>
<dbReference type="AlphaFoldDB" id="A0A1H0V9X8"/>
<dbReference type="Proteomes" id="UP000199317">
    <property type="component" value="Unassembled WGS sequence"/>
</dbReference>
<dbReference type="FunFam" id="3.40.50.720:FF:000047">
    <property type="entry name" value="NADP-dependent L-serine/L-allo-threonine dehydrogenase"/>
    <property type="match status" value="1"/>
</dbReference>
<keyword evidence="2" id="KW-0560">Oxidoreductase</keyword>
<evidence type="ECO:0000256" key="1">
    <source>
        <dbReference type="ARBA" id="ARBA00006484"/>
    </source>
</evidence>
<dbReference type="PRINTS" id="PR00081">
    <property type="entry name" value="GDHRDH"/>
</dbReference>
<proteinExistence type="inferred from homology"/>
<dbReference type="PANTHER" id="PTHR44196:SF1">
    <property type="entry name" value="DEHYDROGENASE_REDUCTASE SDR FAMILY MEMBER 7B"/>
    <property type="match status" value="1"/>
</dbReference>
<comment type="similarity">
    <text evidence="1 3">Belongs to the short-chain dehydrogenases/reductases (SDR) family.</text>
</comment>
<sequence length="249" mass="26845">MSSGFIPGAADQGLSGKVAIITGASSGIGMALAGKLADRGMQLVVHGRRESRLKSLASRYAGIEWIAGDLTEGDACSRLLERAVSCFGRVDFAVNNAGVNHTGTIEQIDIDQVCAMSRINVEAAYRFTYTLLKQFRGQGHGHLIHTTSIMGHKVRETAGAYAGTKHAIEALCEALRMELARSRIKVSCVAPGLVETELHRDAAVRPAVARNIARPLQPDDVAERILWLMLQPAHINVPQLIVLPQDHPI</sequence>
<dbReference type="Pfam" id="PF00106">
    <property type="entry name" value="adh_short"/>
    <property type="match status" value="1"/>
</dbReference>
<dbReference type="GO" id="GO:0016020">
    <property type="term" value="C:membrane"/>
    <property type="evidence" value="ECO:0007669"/>
    <property type="project" value="TreeGrafter"/>
</dbReference>
<dbReference type="InterPro" id="IPR020904">
    <property type="entry name" value="Sc_DH/Rdtase_CS"/>
</dbReference>
<dbReference type="PANTHER" id="PTHR44196">
    <property type="entry name" value="DEHYDROGENASE/REDUCTASE SDR FAMILY MEMBER 7B"/>
    <property type="match status" value="1"/>
</dbReference>
<dbReference type="SUPFAM" id="SSF51735">
    <property type="entry name" value="NAD(P)-binding Rossmann-fold domains"/>
    <property type="match status" value="1"/>
</dbReference>
<dbReference type="InterPro" id="IPR036291">
    <property type="entry name" value="NAD(P)-bd_dom_sf"/>
</dbReference>
<protein>
    <submittedName>
        <fullName evidence="4">NADP-dependent 3-hydroxy acid dehydrogenase YdfG</fullName>
    </submittedName>
</protein>
<dbReference type="GO" id="GO:0016616">
    <property type="term" value="F:oxidoreductase activity, acting on the CH-OH group of donors, NAD or NADP as acceptor"/>
    <property type="evidence" value="ECO:0007669"/>
    <property type="project" value="UniProtKB-ARBA"/>
</dbReference>
<dbReference type="OrthoDB" id="196630at2"/>
<reference evidence="5" key="1">
    <citation type="submission" date="2016-10" db="EMBL/GenBank/DDBJ databases">
        <authorList>
            <person name="Varghese N."/>
            <person name="Submissions S."/>
        </authorList>
    </citation>
    <scope>NUCLEOTIDE SEQUENCE [LARGE SCALE GENOMIC DNA]</scope>
    <source>
        <strain evidence="5">DSM 17101</strain>
    </source>
</reference>
<accession>A0A1H0V9X8</accession>
<dbReference type="EMBL" id="FNJL01000024">
    <property type="protein sequence ID" value="SDP75173.1"/>
    <property type="molecule type" value="Genomic_DNA"/>
</dbReference>
<dbReference type="PRINTS" id="PR00080">
    <property type="entry name" value="SDRFAMILY"/>
</dbReference>
<evidence type="ECO:0000313" key="5">
    <source>
        <dbReference type="Proteomes" id="UP000199317"/>
    </source>
</evidence>
<evidence type="ECO:0000313" key="4">
    <source>
        <dbReference type="EMBL" id="SDP75173.1"/>
    </source>
</evidence>
<name>A0A1H0V9X8_9BURK</name>